<name>X1S0W3_9ZZZZ</name>
<dbReference type="EMBL" id="BARW01008690">
    <property type="protein sequence ID" value="GAI86657.1"/>
    <property type="molecule type" value="Genomic_DNA"/>
</dbReference>
<organism evidence="1">
    <name type="scientific">marine sediment metagenome</name>
    <dbReference type="NCBI Taxonomy" id="412755"/>
    <lineage>
        <taxon>unclassified sequences</taxon>
        <taxon>metagenomes</taxon>
        <taxon>ecological metagenomes</taxon>
    </lineage>
</organism>
<sequence>VFQVSDVKRYPLGKYLRIGNKGFVYAKAGGALIPDMGAKQSHNQKFVRSNIAAAVPAGATTITVTIDFAGHPERVDSPIILNELAGGQLLVFPAGNQAFIRTIVSNSALVAGGILTIVLDAPVPCAVGLVWCGAIINPYDGVDQVSNEWTPVMGMPMIPATAGQYLWLQVEGISWCSPEAAVGAAVNCLEVCFGGDGALKLRNVAIPAEQRAGMVIAPNPDGDGVGSPFIMLNIDH</sequence>
<dbReference type="AlphaFoldDB" id="X1S0W3"/>
<feature type="non-terminal residue" evidence="1">
    <location>
        <position position="1"/>
    </location>
</feature>
<evidence type="ECO:0000313" key="1">
    <source>
        <dbReference type="EMBL" id="GAI86657.1"/>
    </source>
</evidence>
<proteinExistence type="predicted"/>
<accession>X1S0W3</accession>
<reference evidence="1" key="1">
    <citation type="journal article" date="2014" name="Front. Microbiol.">
        <title>High frequency of phylogenetically diverse reductive dehalogenase-homologous genes in deep subseafloor sedimentary metagenomes.</title>
        <authorList>
            <person name="Kawai M."/>
            <person name="Futagami T."/>
            <person name="Toyoda A."/>
            <person name="Takaki Y."/>
            <person name="Nishi S."/>
            <person name="Hori S."/>
            <person name="Arai W."/>
            <person name="Tsubouchi T."/>
            <person name="Morono Y."/>
            <person name="Uchiyama I."/>
            <person name="Ito T."/>
            <person name="Fujiyama A."/>
            <person name="Inagaki F."/>
            <person name="Takami H."/>
        </authorList>
    </citation>
    <scope>NUCLEOTIDE SEQUENCE</scope>
    <source>
        <strain evidence="1">Expedition CK06-06</strain>
    </source>
</reference>
<comment type="caution">
    <text evidence="1">The sequence shown here is derived from an EMBL/GenBank/DDBJ whole genome shotgun (WGS) entry which is preliminary data.</text>
</comment>
<protein>
    <submittedName>
        <fullName evidence="1">Uncharacterized protein</fullName>
    </submittedName>
</protein>
<gene>
    <name evidence="1" type="ORF">S12H4_17718</name>
</gene>